<dbReference type="EMBL" id="DVNH01000032">
    <property type="protein sequence ID" value="HIU51907.1"/>
    <property type="molecule type" value="Genomic_DNA"/>
</dbReference>
<dbReference type="InterPro" id="IPR040674">
    <property type="entry name" value="PvuRts1I-like_SRA"/>
</dbReference>
<organism evidence="2 3">
    <name type="scientific">Candidatus Merdicola faecigallinarum</name>
    <dbReference type="NCBI Taxonomy" id="2840862"/>
    <lineage>
        <taxon>Bacteria</taxon>
        <taxon>Bacillati</taxon>
        <taxon>Bacillota</taxon>
        <taxon>Clostridia</taxon>
        <taxon>Candidatus Merdicola</taxon>
    </lineage>
</organism>
<proteinExistence type="predicted"/>
<protein>
    <recommendedName>
        <fullName evidence="1">PvuRts1 I-like SET and RING associated domain-containing protein</fullName>
    </recommendedName>
</protein>
<dbReference type="Proteomes" id="UP000824093">
    <property type="component" value="Unassembled WGS sequence"/>
</dbReference>
<gene>
    <name evidence="2" type="ORF">IAB70_04735</name>
</gene>
<accession>A0A9D1S9X0</accession>
<dbReference type="Pfam" id="PF18491">
    <property type="entry name" value="SRA"/>
    <property type="match status" value="1"/>
</dbReference>
<evidence type="ECO:0000313" key="3">
    <source>
        <dbReference type="Proteomes" id="UP000824093"/>
    </source>
</evidence>
<comment type="caution">
    <text evidence="2">The sequence shown here is derived from an EMBL/GenBank/DDBJ whole genome shotgun (WGS) entry which is preliminary data.</text>
</comment>
<evidence type="ECO:0000259" key="1">
    <source>
        <dbReference type="Pfam" id="PF18491"/>
    </source>
</evidence>
<reference evidence="2" key="2">
    <citation type="journal article" date="2021" name="PeerJ">
        <title>Extensive microbial diversity within the chicken gut microbiome revealed by metagenomics and culture.</title>
        <authorList>
            <person name="Gilroy R."/>
            <person name="Ravi A."/>
            <person name="Getino M."/>
            <person name="Pursley I."/>
            <person name="Horton D.L."/>
            <person name="Alikhan N.F."/>
            <person name="Baker D."/>
            <person name="Gharbi K."/>
            <person name="Hall N."/>
            <person name="Watson M."/>
            <person name="Adriaenssens E.M."/>
            <person name="Foster-Nyarko E."/>
            <person name="Jarju S."/>
            <person name="Secka A."/>
            <person name="Antonio M."/>
            <person name="Oren A."/>
            <person name="Chaudhuri R.R."/>
            <person name="La Ragione R."/>
            <person name="Hildebrand F."/>
            <person name="Pallen M.J."/>
        </authorList>
    </citation>
    <scope>NUCLEOTIDE SEQUENCE</scope>
    <source>
        <strain evidence="2">CHK195-15760</strain>
    </source>
</reference>
<sequence length="153" mass="18559">MDIDEKKINMCLEKGKLEVKDHIKFKYIVEILRLFNIHVDGWMKGSYILNEKEGIMFTRNDNAYWKDKFDDEYMYEKCIAQEEKNIEDVNWYWGERKIYIFRKENDAEYEFMGCFVQDPKKLKQLRAQGICNERPYKKIGEEVILTKLKSISD</sequence>
<dbReference type="AlphaFoldDB" id="A0A9D1S9X0"/>
<name>A0A9D1S9X0_9FIRM</name>
<evidence type="ECO:0000313" key="2">
    <source>
        <dbReference type="EMBL" id="HIU51907.1"/>
    </source>
</evidence>
<feature type="domain" description="PvuRts1 I-like SET and RING associated" evidence="1">
    <location>
        <begin position="12"/>
        <end position="125"/>
    </location>
</feature>
<reference evidence="2" key="1">
    <citation type="submission" date="2020-10" db="EMBL/GenBank/DDBJ databases">
        <authorList>
            <person name="Gilroy R."/>
        </authorList>
    </citation>
    <scope>NUCLEOTIDE SEQUENCE</scope>
    <source>
        <strain evidence="2">CHK195-15760</strain>
    </source>
</reference>